<comment type="caution">
    <text evidence="2">The sequence shown here is derived from an EMBL/GenBank/DDBJ whole genome shotgun (WGS) entry which is preliminary data.</text>
</comment>
<dbReference type="AlphaFoldDB" id="M6DA35"/>
<name>M6DA35_9LEPT</name>
<evidence type="ECO:0000313" key="3">
    <source>
        <dbReference type="Proteomes" id="UP000011988"/>
    </source>
</evidence>
<feature type="transmembrane region" description="Helical" evidence="1">
    <location>
        <begin position="195"/>
        <end position="216"/>
    </location>
</feature>
<accession>M6DA35</accession>
<protein>
    <submittedName>
        <fullName evidence="2">Putative membrane protein</fullName>
    </submittedName>
</protein>
<feature type="transmembrane region" description="Helical" evidence="1">
    <location>
        <begin position="100"/>
        <end position="121"/>
    </location>
</feature>
<feature type="transmembrane region" description="Helical" evidence="1">
    <location>
        <begin position="6"/>
        <end position="23"/>
    </location>
</feature>
<gene>
    <name evidence="2" type="ORF">LEP1GSC194_3584</name>
</gene>
<feature type="transmembrane region" description="Helical" evidence="1">
    <location>
        <begin position="133"/>
        <end position="154"/>
    </location>
</feature>
<dbReference type="EMBL" id="ANIK01000035">
    <property type="protein sequence ID" value="EMJ95400.1"/>
    <property type="molecule type" value="Genomic_DNA"/>
</dbReference>
<keyword evidence="1" id="KW-1133">Transmembrane helix</keyword>
<feature type="transmembrane region" description="Helical" evidence="1">
    <location>
        <begin position="166"/>
        <end position="189"/>
    </location>
</feature>
<feature type="transmembrane region" description="Helical" evidence="1">
    <location>
        <begin position="35"/>
        <end position="57"/>
    </location>
</feature>
<evidence type="ECO:0000313" key="2">
    <source>
        <dbReference type="EMBL" id="EMJ95400.1"/>
    </source>
</evidence>
<organism evidence="2 3">
    <name type="scientific">Leptospira alstonii serovar Sichuan str. 79601</name>
    <dbReference type="NCBI Taxonomy" id="1218565"/>
    <lineage>
        <taxon>Bacteria</taxon>
        <taxon>Pseudomonadati</taxon>
        <taxon>Spirochaetota</taxon>
        <taxon>Spirochaetia</taxon>
        <taxon>Leptospirales</taxon>
        <taxon>Leptospiraceae</taxon>
        <taxon>Leptospira</taxon>
    </lineage>
</organism>
<reference evidence="2 3" key="1">
    <citation type="submission" date="2013-01" db="EMBL/GenBank/DDBJ databases">
        <authorList>
            <person name="Harkins D.M."/>
            <person name="Durkin A.S."/>
            <person name="Brinkac L.M."/>
            <person name="Haft D.H."/>
            <person name="Selengut J.D."/>
            <person name="Sanka R."/>
            <person name="DePew J."/>
            <person name="Purushe J."/>
            <person name="Galloway R.L."/>
            <person name="Vinetz J.M."/>
            <person name="Sutton G.G."/>
            <person name="Nierman W.C."/>
            <person name="Fouts D.E."/>
        </authorList>
    </citation>
    <scope>NUCLEOTIDE SEQUENCE [LARGE SCALE GENOMIC DNA]</scope>
    <source>
        <strain evidence="2 3">79601</strain>
    </source>
</reference>
<proteinExistence type="predicted"/>
<dbReference type="Proteomes" id="UP000011988">
    <property type="component" value="Unassembled WGS sequence"/>
</dbReference>
<dbReference type="PATRIC" id="fig|1218565.3.peg.1933"/>
<keyword evidence="1" id="KW-0812">Transmembrane</keyword>
<dbReference type="NCBIfam" id="NF047679">
    <property type="entry name" value="LIC10906_fam"/>
    <property type="match status" value="1"/>
</dbReference>
<keyword evidence="1" id="KW-0472">Membrane</keyword>
<evidence type="ECO:0000256" key="1">
    <source>
        <dbReference type="SAM" id="Phobius"/>
    </source>
</evidence>
<sequence>MAPMSILFNIFTSSLIFLLGFYIKKKRDPLISVRITFFYLTLSVGLWTLFSGCRQYIPYSIRLYAPNLILISVIFVPFLLNRIVSKLVDENYNASRFRKFIETCLIAYLIISGLSFNLIKITNIQTLAHEPLFAYHVLILYSILWILESIFKLAKCLKNSDGMVRVRLSLMLFGITVALPISITLVWILPFFGLYLGSYISIGTFICILSWAVAILHYDAFQTRNKVLSGDKVPFMDRITLNPILKLYSILDPEEFEMRRLDSNSILAIEVINTAFEWIFRADIPFRATARKVAIKYDKYLK</sequence>
<feature type="transmembrane region" description="Helical" evidence="1">
    <location>
        <begin position="63"/>
        <end position="80"/>
    </location>
</feature>